<keyword evidence="3" id="KW-1185">Reference proteome</keyword>
<accession>A0AAV4U9A8</accession>
<dbReference type="EMBL" id="BPLQ01010898">
    <property type="protein sequence ID" value="GIY54290.1"/>
    <property type="molecule type" value="Genomic_DNA"/>
</dbReference>
<evidence type="ECO:0000313" key="3">
    <source>
        <dbReference type="Proteomes" id="UP001054837"/>
    </source>
</evidence>
<keyword evidence="1" id="KW-1133">Transmembrane helix</keyword>
<dbReference type="AlphaFoldDB" id="A0AAV4U9A8"/>
<keyword evidence="1" id="KW-0812">Transmembrane</keyword>
<reference evidence="2 3" key="1">
    <citation type="submission" date="2021-06" db="EMBL/GenBank/DDBJ databases">
        <title>Caerostris darwini draft genome.</title>
        <authorList>
            <person name="Kono N."/>
            <person name="Arakawa K."/>
        </authorList>
    </citation>
    <scope>NUCLEOTIDE SEQUENCE [LARGE SCALE GENOMIC DNA]</scope>
</reference>
<protein>
    <submittedName>
        <fullName evidence="2">Uncharacterized protein</fullName>
    </submittedName>
</protein>
<comment type="caution">
    <text evidence="2">The sequence shown here is derived from an EMBL/GenBank/DDBJ whole genome shotgun (WGS) entry which is preliminary data.</text>
</comment>
<organism evidence="2 3">
    <name type="scientific">Caerostris darwini</name>
    <dbReference type="NCBI Taxonomy" id="1538125"/>
    <lineage>
        <taxon>Eukaryota</taxon>
        <taxon>Metazoa</taxon>
        <taxon>Ecdysozoa</taxon>
        <taxon>Arthropoda</taxon>
        <taxon>Chelicerata</taxon>
        <taxon>Arachnida</taxon>
        <taxon>Araneae</taxon>
        <taxon>Araneomorphae</taxon>
        <taxon>Entelegynae</taxon>
        <taxon>Araneoidea</taxon>
        <taxon>Araneidae</taxon>
        <taxon>Caerostris</taxon>
    </lineage>
</organism>
<feature type="transmembrane region" description="Helical" evidence="1">
    <location>
        <begin position="6"/>
        <end position="26"/>
    </location>
</feature>
<keyword evidence="1" id="KW-0472">Membrane</keyword>
<evidence type="ECO:0000313" key="2">
    <source>
        <dbReference type="EMBL" id="GIY54290.1"/>
    </source>
</evidence>
<sequence>MMFWVMVWIWAVTDVVLISITIISDTPVAESHTLKRPAYHARTLTTDNHSNGGAMDETSNDVTTGWLNDKLSIINELERLLTGTETKKKKAVQRSARDDIDPTNEDDCSELRRENTFLKQSNGRQMSPGNGLMPAYPCDEWNDENRVCWLNRNVGNTVTFILTMPPAQAGYGKIRVEWRQEFQTSDPEVFKNYTIDPRPDRQLWKHITT</sequence>
<gene>
    <name evidence="2" type="primary">AVEN_124566_1</name>
    <name evidence="2" type="ORF">CDAR_523211</name>
</gene>
<evidence type="ECO:0000256" key="1">
    <source>
        <dbReference type="SAM" id="Phobius"/>
    </source>
</evidence>
<proteinExistence type="predicted"/>
<name>A0AAV4U9A8_9ARAC</name>
<dbReference type="Proteomes" id="UP001054837">
    <property type="component" value="Unassembled WGS sequence"/>
</dbReference>